<protein>
    <submittedName>
        <fullName evidence="1">Uncharacterized protein</fullName>
    </submittedName>
</protein>
<evidence type="ECO:0000313" key="1">
    <source>
        <dbReference type="EMBL" id="KAI0063871.1"/>
    </source>
</evidence>
<reference evidence="1" key="1">
    <citation type="submission" date="2021-03" db="EMBL/GenBank/DDBJ databases">
        <authorList>
            <consortium name="DOE Joint Genome Institute"/>
            <person name="Ahrendt S."/>
            <person name="Looney B.P."/>
            <person name="Miyauchi S."/>
            <person name="Morin E."/>
            <person name="Drula E."/>
            <person name="Courty P.E."/>
            <person name="Chicoki N."/>
            <person name="Fauchery L."/>
            <person name="Kohler A."/>
            <person name="Kuo A."/>
            <person name="Labutti K."/>
            <person name="Pangilinan J."/>
            <person name="Lipzen A."/>
            <person name="Riley R."/>
            <person name="Andreopoulos W."/>
            <person name="He G."/>
            <person name="Johnson J."/>
            <person name="Barry K.W."/>
            <person name="Grigoriev I.V."/>
            <person name="Nagy L."/>
            <person name="Hibbett D."/>
            <person name="Henrissat B."/>
            <person name="Matheny P.B."/>
            <person name="Labbe J."/>
            <person name="Martin F."/>
        </authorList>
    </citation>
    <scope>NUCLEOTIDE SEQUENCE</scope>
    <source>
        <strain evidence="1">HHB10654</strain>
    </source>
</reference>
<accession>A0ACB8T6U2</accession>
<evidence type="ECO:0000313" key="2">
    <source>
        <dbReference type="Proteomes" id="UP000814140"/>
    </source>
</evidence>
<keyword evidence="2" id="KW-1185">Reference proteome</keyword>
<proteinExistence type="predicted"/>
<sequence>MAYGTRSNKTTSQSSAIAKKTPAAAKKTPAAVKKTPAAAKKNTAAAKKSTAKAKQVLKRKRPVESEGESDNGEDSEDSGDADNSDADNSDADDSDEEDEEEEVEHVKPAKKQQKKAGKTGLSAAENKELQRLEKLKKDEARNKEITRNKKIEAMNASLREEEEEQAPPAQPKKKRKTSPLLDSDEEALASQLVGGARAADVDVGDLNTGDINTGEVNAAGEVNVGDVDMGNVDTGADVEREERKRVEREERRRVEREERKREEREAREDRKAIREAKKARRQWLDEQGLPYSQPRGRDALPSEDTQEGEDNQDVEGGEGGEEDEEDEEGDLWKESQILGVGVDVNKKKGAKGRGDITLSTLSSNEEAIAAAAEGKKTKIRLQDFKIGQSRRIADLGNKHMRGVISLSNGFPEAYERPQLAWSSAVEACKSDMFLTRELKDIKKNNPRLRGDLVEYVTSAVWNLRSELRKRTFDLIKNHFDLENRAKTLGPEAMADLVQWLTPTDVHECHPFTFGGLDMEARTYDKKKNHGSELVPQVILAAWFHKKKDPEALQWQEEFSQIPLPLLAMVFVLIESVICEWTSGVHSPEKFSDMINREKYLAHLGRLQTLKKNSPKYTAKLRKTIWEATLDLTTNYKHLKGSSLGSVSDAMIAQTDFEELEASVA</sequence>
<gene>
    <name evidence="1" type="ORF">BV25DRAFT_1914935</name>
</gene>
<dbReference type="Proteomes" id="UP000814140">
    <property type="component" value="Unassembled WGS sequence"/>
</dbReference>
<name>A0ACB8T6U2_9AGAM</name>
<comment type="caution">
    <text evidence="1">The sequence shown here is derived from an EMBL/GenBank/DDBJ whole genome shotgun (WGS) entry which is preliminary data.</text>
</comment>
<organism evidence="1 2">
    <name type="scientific">Artomyces pyxidatus</name>
    <dbReference type="NCBI Taxonomy" id="48021"/>
    <lineage>
        <taxon>Eukaryota</taxon>
        <taxon>Fungi</taxon>
        <taxon>Dikarya</taxon>
        <taxon>Basidiomycota</taxon>
        <taxon>Agaricomycotina</taxon>
        <taxon>Agaricomycetes</taxon>
        <taxon>Russulales</taxon>
        <taxon>Auriscalpiaceae</taxon>
        <taxon>Artomyces</taxon>
    </lineage>
</organism>
<reference evidence="1" key="2">
    <citation type="journal article" date="2022" name="New Phytol.">
        <title>Evolutionary transition to the ectomycorrhizal habit in the genomes of a hyperdiverse lineage of mushroom-forming fungi.</title>
        <authorList>
            <person name="Looney B."/>
            <person name="Miyauchi S."/>
            <person name="Morin E."/>
            <person name="Drula E."/>
            <person name="Courty P.E."/>
            <person name="Kohler A."/>
            <person name="Kuo A."/>
            <person name="LaButti K."/>
            <person name="Pangilinan J."/>
            <person name="Lipzen A."/>
            <person name="Riley R."/>
            <person name="Andreopoulos W."/>
            <person name="He G."/>
            <person name="Johnson J."/>
            <person name="Nolan M."/>
            <person name="Tritt A."/>
            <person name="Barry K.W."/>
            <person name="Grigoriev I.V."/>
            <person name="Nagy L.G."/>
            <person name="Hibbett D."/>
            <person name="Henrissat B."/>
            <person name="Matheny P.B."/>
            <person name="Labbe J."/>
            <person name="Martin F.M."/>
        </authorList>
    </citation>
    <scope>NUCLEOTIDE SEQUENCE</scope>
    <source>
        <strain evidence="1">HHB10654</strain>
    </source>
</reference>
<dbReference type="EMBL" id="MU277201">
    <property type="protein sequence ID" value="KAI0063871.1"/>
    <property type="molecule type" value="Genomic_DNA"/>
</dbReference>